<sequence length="415" mass="45817">MNNYPKELIQIVKEVNNLIAPKLAELDEQVVYNQAKVLETYKHASVAEADLKGTNGYGDDDTGRDKLEQIFAEVFQTEAALVRPQFVSGTHTLATAMKGNLQAGDTLTYLTGMPYDTLQTVIGLTPHKQGTLMQRGIKFSYVPLKNNQVDYQAAKEILLRDKPKMVAIQRSKGYSTRPSYNVEQIKEMIAFVKEVLPSAIVFIDNCYGEFSEKHEPTEYGADLMAGSLIKNGGGGIAKTGGYIVGKKQLVENATYELLAPGCEEEGATLTNMQDFLQGFFIAPNTVVNAIKGMVFSSALLEKMGLEVAPRWDAVRTDLIQNIIFHDPEKMVKFAKELQKNSPVDSFVDPVPYNMPGYEDKVVMAAGTFVSGSTIEFSADGPIREPYALYMQGGLTYAHVKIAVMNAVNELFFKKV</sequence>
<protein>
    <submittedName>
        <fullName evidence="1">Methionine gamma-lyase family protein</fullName>
    </submittedName>
</protein>
<dbReference type="InterPro" id="IPR009651">
    <property type="entry name" value="Met_g_lyase_put"/>
</dbReference>
<dbReference type="Proteomes" id="UP001213015">
    <property type="component" value="Unassembled WGS sequence"/>
</dbReference>
<comment type="caution">
    <text evidence="1">The sequence shown here is derived from an EMBL/GenBank/DDBJ whole genome shotgun (WGS) entry which is preliminary data.</text>
</comment>
<organism evidence="1 2">
    <name type="scientific">Lactobacillus mulieris</name>
    <dbReference type="NCBI Taxonomy" id="2508708"/>
    <lineage>
        <taxon>Bacteria</taxon>
        <taxon>Bacillati</taxon>
        <taxon>Bacillota</taxon>
        <taxon>Bacilli</taxon>
        <taxon>Lactobacillales</taxon>
        <taxon>Lactobacillaceae</taxon>
        <taxon>Lactobacillus</taxon>
    </lineage>
</organism>
<dbReference type="Gene3D" id="3.40.640.10">
    <property type="entry name" value="Type I PLP-dependent aspartate aminotransferase-like (Major domain)"/>
    <property type="match status" value="1"/>
</dbReference>
<reference evidence="1" key="1">
    <citation type="submission" date="2022-01" db="EMBL/GenBank/DDBJ databases">
        <title>VMRC isolate genome collection.</title>
        <authorList>
            <person name="France M."/>
            <person name="Rutt L."/>
            <person name="Humphrys M."/>
            <person name="Ravel J."/>
        </authorList>
    </citation>
    <scope>NUCLEOTIDE SEQUENCE</scope>
    <source>
        <strain evidence="1">C0127B5</strain>
    </source>
</reference>
<dbReference type="InterPro" id="IPR015424">
    <property type="entry name" value="PyrdxlP-dep_Trfase"/>
</dbReference>
<gene>
    <name evidence="1" type="ORF">L2422_05765</name>
</gene>
<name>A0AAP3M3Z0_9LACO</name>
<dbReference type="PANTHER" id="PTHR46658">
    <property type="entry name" value="CYS OR MET METABOLISM PYRIDOXAL-PHOSPHATE-DEPENDENT ENZYME"/>
    <property type="match status" value="1"/>
</dbReference>
<dbReference type="RefSeq" id="WP_006586487.1">
    <property type="nucleotide sequence ID" value="NZ_CABMGH010000025.1"/>
</dbReference>
<dbReference type="SUPFAM" id="SSF53383">
    <property type="entry name" value="PLP-dependent transferases"/>
    <property type="match status" value="1"/>
</dbReference>
<dbReference type="AlphaFoldDB" id="A0AAP3M3Z0"/>
<proteinExistence type="predicted"/>
<accession>A0AAP3M3Z0</accession>
<dbReference type="PANTHER" id="PTHR46658:SF1">
    <property type="entry name" value="CYS OR MET METABOLISM PYRIDOXAL-PHOSPHATE-DEPENDENT ENZYME"/>
    <property type="match status" value="1"/>
</dbReference>
<dbReference type="InterPro" id="IPR015421">
    <property type="entry name" value="PyrdxlP-dep_Trfase_major"/>
</dbReference>
<evidence type="ECO:0000313" key="1">
    <source>
        <dbReference type="EMBL" id="MCZ3844999.1"/>
    </source>
</evidence>
<evidence type="ECO:0000313" key="2">
    <source>
        <dbReference type="Proteomes" id="UP001213015"/>
    </source>
</evidence>
<dbReference type="Gene3D" id="3.90.1150.60">
    <property type="entry name" value="Methioning gamme-lyase, C-terminal domain"/>
    <property type="match status" value="1"/>
</dbReference>
<dbReference type="GeneID" id="97459221"/>
<dbReference type="EMBL" id="JAKHLF010000008">
    <property type="protein sequence ID" value="MCZ3844999.1"/>
    <property type="molecule type" value="Genomic_DNA"/>
</dbReference>
<dbReference type="Pfam" id="PF06838">
    <property type="entry name" value="Met_gamma_lyase"/>
    <property type="match status" value="1"/>
</dbReference>